<proteinExistence type="predicted"/>
<dbReference type="AlphaFoldDB" id="A0A8H3M8H6"/>
<comment type="caution">
    <text evidence="1">The sequence shown here is derived from an EMBL/GenBank/DDBJ whole genome shotgun (WGS) entry which is preliminary data.</text>
</comment>
<gene>
    <name evidence="1" type="ORF">RCL2_002901500</name>
</gene>
<organism evidence="1 2">
    <name type="scientific">Rhizophagus clarus</name>
    <dbReference type="NCBI Taxonomy" id="94130"/>
    <lineage>
        <taxon>Eukaryota</taxon>
        <taxon>Fungi</taxon>
        <taxon>Fungi incertae sedis</taxon>
        <taxon>Mucoromycota</taxon>
        <taxon>Glomeromycotina</taxon>
        <taxon>Glomeromycetes</taxon>
        <taxon>Glomerales</taxon>
        <taxon>Glomeraceae</taxon>
        <taxon>Rhizophagus</taxon>
    </lineage>
</organism>
<sequence length="373" mass="43992">MEKKLSDKVFEIGNNEHIESESEVEFSCKISINSIDNTLQEIGKKIVETIGFADVYYYIYHKAYQSENNYTMWYYCSQNCTLAKRPCKHENQDKQRDRESIIYLKHDLLHKRPDRFGLNDTIKEEIKRNIHLTPSDIFKQLEQQHPNVTQKQFHTWWSYFIKKTYVRDNDQLLSAKILLHEYNYELLYQSSEVGIQYFGFITPFFNILKANKEIIVDATYKTNALGFELHAVIGQLDGAGSSSANENFSFIDIEFYPSYVVNQGKKSNFIFCSKDLRQNVISLLEKHFHLHPLIPDINGNFLSSDEIWEVSVKEMYDFCFTNNLRNVWAYLWSYCIKYTYQKTVSSSKKESSSNLLDFNLIEIQVGIRHKKFG</sequence>
<evidence type="ECO:0000313" key="2">
    <source>
        <dbReference type="Proteomes" id="UP000615446"/>
    </source>
</evidence>
<dbReference type="Proteomes" id="UP000615446">
    <property type="component" value="Unassembled WGS sequence"/>
</dbReference>
<dbReference type="EMBL" id="BLAL01000313">
    <property type="protein sequence ID" value="GET02639.1"/>
    <property type="molecule type" value="Genomic_DNA"/>
</dbReference>
<dbReference type="OrthoDB" id="2444054at2759"/>
<reference evidence="1" key="1">
    <citation type="submission" date="2019-10" db="EMBL/GenBank/DDBJ databases">
        <title>Conservation and host-specific expression of non-tandemly repeated heterogenous ribosome RNA gene in arbuscular mycorrhizal fungi.</title>
        <authorList>
            <person name="Maeda T."/>
            <person name="Kobayashi Y."/>
            <person name="Nakagawa T."/>
            <person name="Ezawa T."/>
            <person name="Yamaguchi K."/>
            <person name="Bino T."/>
            <person name="Nishimoto Y."/>
            <person name="Shigenobu S."/>
            <person name="Kawaguchi M."/>
        </authorList>
    </citation>
    <scope>NUCLEOTIDE SEQUENCE</scope>
    <source>
        <strain evidence="1">HR1</strain>
    </source>
</reference>
<accession>A0A8H3M8H6</accession>
<name>A0A8H3M8H6_9GLOM</name>
<protein>
    <submittedName>
        <fullName evidence="1">Protein rad9</fullName>
    </submittedName>
</protein>
<evidence type="ECO:0000313" key="1">
    <source>
        <dbReference type="EMBL" id="GET02639.1"/>
    </source>
</evidence>